<dbReference type="GO" id="GO:0003677">
    <property type="term" value="F:DNA binding"/>
    <property type="evidence" value="ECO:0007669"/>
    <property type="project" value="UniProtKB-KW"/>
</dbReference>
<protein>
    <recommendedName>
        <fullName evidence="12">C2H2-type domain-containing protein</fullName>
    </recommendedName>
</protein>
<sequence>MIVKYSCDLCGKGELKSHMRVHTGEKPFICSVCSKGFSRKGELKRHLYVHTGDKPFICIVCSKGFSHKEGLKSHLSTCNFFKKLLCPPLITCINGTCLNSLTV</sequence>
<evidence type="ECO:0000256" key="4">
    <source>
        <dbReference type="ARBA" id="ARBA00022737"/>
    </source>
</evidence>
<evidence type="ECO:0000256" key="5">
    <source>
        <dbReference type="ARBA" id="ARBA00022771"/>
    </source>
</evidence>
<dbReference type="Pfam" id="PF00096">
    <property type="entry name" value="zf-C2H2"/>
    <property type="match status" value="1"/>
</dbReference>
<dbReference type="GO" id="GO:0008270">
    <property type="term" value="F:zinc ion binding"/>
    <property type="evidence" value="ECO:0007669"/>
    <property type="project" value="UniProtKB-KW"/>
</dbReference>
<keyword evidence="14" id="KW-1185">Reference proteome</keyword>
<keyword evidence="10" id="KW-0539">Nucleus</keyword>
<dbReference type="Proteomes" id="UP000265000">
    <property type="component" value="Unplaced"/>
</dbReference>
<keyword evidence="4" id="KW-0677">Repeat</keyword>
<evidence type="ECO:0000256" key="10">
    <source>
        <dbReference type="ARBA" id="ARBA00023242"/>
    </source>
</evidence>
<dbReference type="FunFam" id="3.30.160.60:FF:001235">
    <property type="entry name" value="Si:ch211-119o8.6"/>
    <property type="match status" value="1"/>
</dbReference>
<dbReference type="GO" id="GO:0000981">
    <property type="term" value="F:DNA-binding transcription factor activity, RNA polymerase II-specific"/>
    <property type="evidence" value="ECO:0007669"/>
    <property type="project" value="TreeGrafter"/>
</dbReference>
<dbReference type="FunFam" id="3.30.160.60:FF:000624">
    <property type="entry name" value="zinc finger protein 697"/>
    <property type="match status" value="1"/>
</dbReference>
<evidence type="ECO:0000256" key="7">
    <source>
        <dbReference type="ARBA" id="ARBA00023015"/>
    </source>
</evidence>
<organism evidence="13 14">
    <name type="scientific">Fundulus heteroclitus</name>
    <name type="common">Killifish</name>
    <name type="synonym">Mummichog</name>
    <dbReference type="NCBI Taxonomy" id="8078"/>
    <lineage>
        <taxon>Eukaryota</taxon>
        <taxon>Metazoa</taxon>
        <taxon>Chordata</taxon>
        <taxon>Craniata</taxon>
        <taxon>Vertebrata</taxon>
        <taxon>Euteleostomi</taxon>
        <taxon>Actinopterygii</taxon>
        <taxon>Neopterygii</taxon>
        <taxon>Teleostei</taxon>
        <taxon>Neoteleostei</taxon>
        <taxon>Acanthomorphata</taxon>
        <taxon>Ovalentaria</taxon>
        <taxon>Atherinomorphae</taxon>
        <taxon>Cyprinodontiformes</taxon>
        <taxon>Fundulidae</taxon>
        <taxon>Fundulus</taxon>
    </lineage>
</organism>
<evidence type="ECO:0000256" key="1">
    <source>
        <dbReference type="ARBA" id="ARBA00004123"/>
    </source>
</evidence>
<dbReference type="PANTHER" id="PTHR24394">
    <property type="entry name" value="ZINC FINGER PROTEIN"/>
    <property type="match status" value="1"/>
</dbReference>
<dbReference type="SUPFAM" id="SSF57667">
    <property type="entry name" value="beta-beta-alpha zinc fingers"/>
    <property type="match status" value="1"/>
</dbReference>
<dbReference type="InterPro" id="IPR013087">
    <property type="entry name" value="Znf_C2H2_type"/>
</dbReference>
<dbReference type="PANTHER" id="PTHR24394:SF48">
    <property type="entry name" value="ZINC FINGER PROTEIN 771"/>
    <property type="match status" value="1"/>
</dbReference>
<keyword evidence="3" id="KW-0479">Metal-binding</keyword>
<comment type="similarity">
    <text evidence="2">Belongs to the krueppel C2H2-type zinc-finger protein family.</text>
</comment>
<proteinExistence type="inferred from homology"/>
<evidence type="ECO:0000256" key="3">
    <source>
        <dbReference type="ARBA" id="ARBA00022723"/>
    </source>
</evidence>
<name>A0A3Q2QNK3_FUNHE</name>
<evidence type="ECO:0000256" key="2">
    <source>
        <dbReference type="ARBA" id="ARBA00006991"/>
    </source>
</evidence>
<keyword evidence="5 11" id="KW-0863">Zinc-finger</keyword>
<dbReference type="PROSITE" id="PS00028">
    <property type="entry name" value="ZINC_FINGER_C2H2_1"/>
    <property type="match status" value="1"/>
</dbReference>
<evidence type="ECO:0000259" key="12">
    <source>
        <dbReference type="PROSITE" id="PS50157"/>
    </source>
</evidence>
<evidence type="ECO:0000256" key="6">
    <source>
        <dbReference type="ARBA" id="ARBA00022833"/>
    </source>
</evidence>
<keyword evidence="6" id="KW-0862">Zinc</keyword>
<evidence type="ECO:0000256" key="9">
    <source>
        <dbReference type="ARBA" id="ARBA00023163"/>
    </source>
</evidence>
<dbReference type="GeneTree" id="ENSGT00940000157046"/>
<feature type="domain" description="C2H2-type" evidence="12">
    <location>
        <begin position="28"/>
        <end position="55"/>
    </location>
</feature>
<feature type="domain" description="C2H2-type" evidence="12">
    <location>
        <begin position="5"/>
        <end position="27"/>
    </location>
</feature>
<reference evidence="13" key="1">
    <citation type="submission" date="2025-08" db="UniProtKB">
        <authorList>
            <consortium name="Ensembl"/>
        </authorList>
    </citation>
    <scope>IDENTIFICATION</scope>
</reference>
<dbReference type="AlphaFoldDB" id="A0A3Q2QNK3"/>
<dbReference type="Gene3D" id="3.30.160.60">
    <property type="entry name" value="Classic Zinc Finger"/>
    <property type="match status" value="3"/>
</dbReference>
<evidence type="ECO:0000313" key="14">
    <source>
        <dbReference type="Proteomes" id="UP000265000"/>
    </source>
</evidence>
<keyword evidence="9" id="KW-0804">Transcription</keyword>
<reference evidence="13" key="2">
    <citation type="submission" date="2025-09" db="UniProtKB">
        <authorList>
            <consortium name="Ensembl"/>
        </authorList>
    </citation>
    <scope>IDENTIFICATION</scope>
</reference>
<comment type="subcellular location">
    <subcellularLocation>
        <location evidence="1">Nucleus</location>
    </subcellularLocation>
</comment>
<dbReference type="SMART" id="SM00355">
    <property type="entry name" value="ZnF_C2H2"/>
    <property type="match status" value="3"/>
</dbReference>
<dbReference type="GO" id="GO:0005634">
    <property type="term" value="C:nucleus"/>
    <property type="evidence" value="ECO:0007669"/>
    <property type="project" value="UniProtKB-SubCell"/>
</dbReference>
<dbReference type="PROSITE" id="PS50157">
    <property type="entry name" value="ZINC_FINGER_C2H2_2"/>
    <property type="match status" value="2"/>
</dbReference>
<dbReference type="InterPro" id="IPR036236">
    <property type="entry name" value="Znf_C2H2_sf"/>
</dbReference>
<keyword evidence="7" id="KW-0805">Transcription regulation</keyword>
<evidence type="ECO:0000256" key="8">
    <source>
        <dbReference type="ARBA" id="ARBA00023125"/>
    </source>
</evidence>
<evidence type="ECO:0000313" key="13">
    <source>
        <dbReference type="Ensembl" id="ENSFHEP00000029141.1"/>
    </source>
</evidence>
<keyword evidence="8" id="KW-0238">DNA-binding</keyword>
<accession>A0A3Q2QNK3</accession>
<dbReference type="Ensembl" id="ENSFHET00000019453.1">
    <property type="protein sequence ID" value="ENSFHEP00000029141.1"/>
    <property type="gene ID" value="ENSFHEG00000013735.1"/>
</dbReference>
<evidence type="ECO:0000256" key="11">
    <source>
        <dbReference type="PROSITE-ProRule" id="PRU00042"/>
    </source>
</evidence>